<evidence type="ECO:0000256" key="5">
    <source>
        <dbReference type="ARBA" id="ARBA00023239"/>
    </source>
</evidence>
<keyword evidence="3 7" id="KW-1133">Transmembrane helix</keyword>
<name>A0A1T4K1C9_9LACT</name>
<keyword evidence="2 7" id="KW-0812">Transmembrane</keyword>
<dbReference type="GO" id="GO:0008932">
    <property type="term" value="F:lytic endotransglycosylase activity"/>
    <property type="evidence" value="ECO:0007669"/>
    <property type="project" value="UniProtKB-UniRule"/>
</dbReference>
<proteinExistence type="inferred from homology"/>
<dbReference type="OrthoDB" id="9814591at2"/>
<dbReference type="CDD" id="cd08010">
    <property type="entry name" value="MltG_like"/>
    <property type="match status" value="1"/>
</dbReference>
<feature type="transmembrane region" description="Helical" evidence="7">
    <location>
        <begin position="30"/>
        <end position="53"/>
    </location>
</feature>
<feature type="compositionally biased region" description="Acidic residues" evidence="8">
    <location>
        <begin position="405"/>
        <end position="419"/>
    </location>
</feature>
<dbReference type="EC" id="4.2.2.29" evidence="7"/>
<keyword evidence="10" id="KW-1185">Reference proteome</keyword>
<dbReference type="NCBIfam" id="TIGR00247">
    <property type="entry name" value="endolytic transglycosylase MltG"/>
    <property type="match status" value="1"/>
</dbReference>
<keyword evidence="1 7" id="KW-1003">Cell membrane</keyword>
<dbReference type="RefSeq" id="WP_078755339.1">
    <property type="nucleotide sequence ID" value="NZ_FUWO01000003.1"/>
</dbReference>
<evidence type="ECO:0000256" key="3">
    <source>
        <dbReference type="ARBA" id="ARBA00022989"/>
    </source>
</evidence>
<dbReference type="Proteomes" id="UP000189941">
    <property type="component" value="Unassembled WGS sequence"/>
</dbReference>
<evidence type="ECO:0000313" key="9">
    <source>
        <dbReference type="EMBL" id="SJZ36193.1"/>
    </source>
</evidence>
<gene>
    <name evidence="7" type="primary">mltG</name>
    <name evidence="9" type="ORF">SAMN02746011_00509</name>
</gene>
<dbReference type="HAMAP" id="MF_02065">
    <property type="entry name" value="MltG"/>
    <property type="match status" value="1"/>
</dbReference>
<comment type="function">
    <text evidence="7">Functions as a peptidoglycan terminase that cleaves nascent peptidoglycan strands endolytically to terminate their elongation.</text>
</comment>
<evidence type="ECO:0000256" key="6">
    <source>
        <dbReference type="ARBA" id="ARBA00023316"/>
    </source>
</evidence>
<evidence type="ECO:0000256" key="2">
    <source>
        <dbReference type="ARBA" id="ARBA00022692"/>
    </source>
</evidence>
<evidence type="ECO:0000256" key="7">
    <source>
        <dbReference type="HAMAP-Rule" id="MF_02065"/>
    </source>
</evidence>
<dbReference type="EMBL" id="FUWO01000003">
    <property type="protein sequence ID" value="SJZ36193.1"/>
    <property type="molecule type" value="Genomic_DNA"/>
</dbReference>
<comment type="subcellular location">
    <subcellularLocation>
        <location evidence="7">Cell membrane</location>
        <topology evidence="7">Single-pass membrane protein</topology>
    </subcellularLocation>
</comment>
<sequence>MGNIDWKKLREEAKKRETLSLKEEKWTNRIVKFIILGITITLLLTMGGFYWYYSQSLKPVNLDNSEKVEVTVPIGSSSSDIANLLKENNLIKNAEIFRFYMRSKNLSDLQAGTYEFSQTMDADQIIEQLKAGGKPVFVDVDKKITVIEGMQVKDIAKLVSENTSITEEEFLKTVNDETFIDSLITKFPSLMEGIKEHEGVRYILEGYLYPATYDYIAGMSANELITKMVETANLRFQEVREQVDVHWMTYHQILTLASIVEREGVTDDDRAMIAGVFFNRLEAGMPIQSDITVLYALDKHKEFVTIEDTQVDSPYNLYMYNGLTPGPINSPSMSAIQAVLNPTWNDYYYFVADLDTGDIYYSATIEEHDALVEEYVNKRQESIERAQSENENESESPETTTLSPENEETMPEVVDESSE</sequence>
<dbReference type="GO" id="GO:0071555">
    <property type="term" value="P:cell wall organization"/>
    <property type="evidence" value="ECO:0007669"/>
    <property type="project" value="UniProtKB-KW"/>
</dbReference>
<reference evidence="10" key="1">
    <citation type="submission" date="2017-02" db="EMBL/GenBank/DDBJ databases">
        <authorList>
            <person name="Varghese N."/>
            <person name="Submissions S."/>
        </authorList>
    </citation>
    <scope>NUCLEOTIDE SEQUENCE [LARGE SCALE GENOMIC DNA]</scope>
    <source>
        <strain evidence="10">DSM 15739</strain>
    </source>
</reference>
<comment type="similarity">
    <text evidence="7">Belongs to the transglycosylase MltG family.</text>
</comment>
<dbReference type="STRING" id="1121925.SAMN02746011_00509"/>
<dbReference type="GO" id="GO:0005886">
    <property type="term" value="C:plasma membrane"/>
    <property type="evidence" value="ECO:0007669"/>
    <property type="project" value="UniProtKB-SubCell"/>
</dbReference>
<dbReference type="InterPro" id="IPR003770">
    <property type="entry name" value="MLTG-like"/>
</dbReference>
<dbReference type="Gene3D" id="3.30.1490.480">
    <property type="entry name" value="Endolytic murein transglycosylase"/>
    <property type="match status" value="1"/>
</dbReference>
<organism evidence="9 10">
    <name type="scientific">Globicatella sulfidifaciens DSM 15739</name>
    <dbReference type="NCBI Taxonomy" id="1121925"/>
    <lineage>
        <taxon>Bacteria</taxon>
        <taxon>Bacillati</taxon>
        <taxon>Bacillota</taxon>
        <taxon>Bacilli</taxon>
        <taxon>Lactobacillales</taxon>
        <taxon>Aerococcaceae</taxon>
        <taxon>Globicatella</taxon>
    </lineage>
</organism>
<keyword evidence="4 7" id="KW-0472">Membrane</keyword>
<dbReference type="PANTHER" id="PTHR30518:SF2">
    <property type="entry name" value="ENDOLYTIC MUREIN TRANSGLYCOSYLASE"/>
    <property type="match status" value="1"/>
</dbReference>
<keyword evidence="6 7" id="KW-0961">Cell wall biogenesis/degradation</keyword>
<accession>A0A1T4K1C9</accession>
<dbReference type="PANTHER" id="PTHR30518">
    <property type="entry name" value="ENDOLYTIC MUREIN TRANSGLYCOSYLASE"/>
    <property type="match status" value="1"/>
</dbReference>
<dbReference type="GO" id="GO:0009252">
    <property type="term" value="P:peptidoglycan biosynthetic process"/>
    <property type="evidence" value="ECO:0007669"/>
    <property type="project" value="UniProtKB-UniRule"/>
</dbReference>
<dbReference type="Gene3D" id="3.30.160.60">
    <property type="entry name" value="Classic Zinc Finger"/>
    <property type="match status" value="1"/>
</dbReference>
<dbReference type="Pfam" id="PF02618">
    <property type="entry name" value="YceG"/>
    <property type="match status" value="1"/>
</dbReference>
<protein>
    <recommendedName>
        <fullName evidence="7">Endolytic murein transglycosylase</fullName>
        <ecNumber evidence="7">4.2.2.29</ecNumber>
    </recommendedName>
    <alternativeName>
        <fullName evidence="7">Peptidoglycan lytic transglycosylase</fullName>
    </alternativeName>
    <alternativeName>
        <fullName evidence="7">Peptidoglycan polymerization terminase</fullName>
    </alternativeName>
</protein>
<evidence type="ECO:0000256" key="1">
    <source>
        <dbReference type="ARBA" id="ARBA00022475"/>
    </source>
</evidence>
<feature type="region of interest" description="Disordered" evidence="8">
    <location>
        <begin position="381"/>
        <end position="419"/>
    </location>
</feature>
<evidence type="ECO:0000256" key="8">
    <source>
        <dbReference type="SAM" id="MobiDB-lite"/>
    </source>
</evidence>
<dbReference type="AlphaFoldDB" id="A0A1T4K1C9"/>
<feature type="site" description="Important for catalytic activity" evidence="7">
    <location>
        <position position="263"/>
    </location>
</feature>
<keyword evidence="5 7" id="KW-0456">Lyase</keyword>
<comment type="catalytic activity">
    <reaction evidence="7">
        <text>a peptidoglycan chain = a peptidoglycan chain with N-acetyl-1,6-anhydromuramyl-[peptide] at the reducing end + a peptidoglycan chain with N-acetylglucosamine at the non-reducing end.</text>
        <dbReference type="EC" id="4.2.2.29"/>
    </reaction>
</comment>
<evidence type="ECO:0000313" key="10">
    <source>
        <dbReference type="Proteomes" id="UP000189941"/>
    </source>
</evidence>
<evidence type="ECO:0000256" key="4">
    <source>
        <dbReference type="ARBA" id="ARBA00023136"/>
    </source>
</evidence>